<feature type="compositionally biased region" description="Gly residues" evidence="1">
    <location>
        <begin position="28"/>
        <end position="38"/>
    </location>
</feature>
<protein>
    <submittedName>
        <fullName evidence="2">Uncharacterized protein</fullName>
    </submittedName>
</protein>
<organism evidence="2">
    <name type="scientific">marine sediment metagenome</name>
    <dbReference type="NCBI Taxonomy" id="412755"/>
    <lineage>
        <taxon>unclassified sequences</taxon>
        <taxon>metagenomes</taxon>
        <taxon>ecological metagenomes</taxon>
    </lineage>
</organism>
<evidence type="ECO:0000313" key="2">
    <source>
        <dbReference type="EMBL" id="GAJ06883.1"/>
    </source>
</evidence>
<dbReference type="EMBL" id="BARW01033168">
    <property type="protein sequence ID" value="GAJ06883.1"/>
    <property type="molecule type" value="Genomic_DNA"/>
</dbReference>
<sequence>MTVPLCALLLPPPESENQKSQVKRGSRGRGGGGSGKKGGVVEWQGITQEKDTP</sequence>
<feature type="region of interest" description="Disordered" evidence="1">
    <location>
        <begin position="1"/>
        <end position="53"/>
    </location>
</feature>
<gene>
    <name evidence="2" type="ORF">S12H4_52303</name>
</gene>
<comment type="caution">
    <text evidence="2">The sequence shown here is derived from an EMBL/GenBank/DDBJ whole genome shotgun (WGS) entry which is preliminary data.</text>
</comment>
<reference evidence="2" key="1">
    <citation type="journal article" date="2014" name="Front. Microbiol.">
        <title>High frequency of phylogenetically diverse reductive dehalogenase-homologous genes in deep subseafloor sedimentary metagenomes.</title>
        <authorList>
            <person name="Kawai M."/>
            <person name="Futagami T."/>
            <person name="Toyoda A."/>
            <person name="Takaki Y."/>
            <person name="Nishi S."/>
            <person name="Hori S."/>
            <person name="Arai W."/>
            <person name="Tsubouchi T."/>
            <person name="Morono Y."/>
            <person name="Uchiyama I."/>
            <person name="Ito T."/>
            <person name="Fujiyama A."/>
            <person name="Inagaki F."/>
            <person name="Takami H."/>
        </authorList>
    </citation>
    <scope>NUCLEOTIDE SEQUENCE</scope>
    <source>
        <strain evidence="2">Expedition CK06-06</strain>
    </source>
</reference>
<name>X1TNH3_9ZZZZ</name>
<proteinExistence type="predicted"/>
<evidence type="ECO:0000256" key="1">
    <source>
        <dbReference type="SAM" id="MobiDB-lite"/>
    </source>
</evidence>
<dbReference type="AlphaFoldDB" id="X1TNH3"/>
<accession>X1TNH3</accession>